<proteinExistence type="predicted"/>
<dbReference type="EMBL" id="FXUO01000007">
    <property type="protein sequence ID" value="SMP95468.1"/>
    <property type="molecule type" value="Genomic_DNA"/>
</dbReference>
<comment type="caution">
    <text evidence="1">The sequence shown here is derived from an EMBL/GenBank/DDBJ whole genome shotgun (WGS) entry which is preliminary data.</text>
</comment>
<organism evidence="1 2">
    <name type="scientific">Epilithonimonas pallida</name>
    <dbReference type="NCBI Taxonomy" id="373671"/>
    <lineage>
        <taxon>Bacteria</taxon>
        <taxon>Pseudomonadati</taxon>
        <taxon>Bacteroidota</taxon>
        <taxon>Flavobacteriia</taxon>
        <taxon>Flavobacteriales</taxon>
        <taxon>Weeksellaceae</taxon>
        <taxon>Chryseobacterium group</taxon>
        <taxon>Epilithonimonas</taxon>
    </lineage>
</organism>
<evidence type="ECO:0008006" key="3">
    <source>
        <dbReference type="Google" id="ProtNLM"/>
    </source>
</evidence>
<sequence length="143" mass="16715">MNKTEHENDIIRRERLSTVNKKRLMLNALKKSLGIVAFACKKTGISRTTHYSWIKNDLKYRENVEEIDATALDFAESALFKLIEKENAMAIIFFLRTRGKSRGYSEKVKIVYKSPAPKPLNEKNYRSREEVSELIKKYEKLLS</sequence>
<evidence type="ECO:0000313" key="2">
    <source>
        <dbReference type="Proteomes" id="UP001158050"/>
    </source>
</evidence>
<evidence type="ECO:0000313" key="1">
    <source>
        <dbReference type="EMBL" id="SMP95468.1"/>
    </source>
</evidence>
<name>A0ABY1R4Q2_9FLAO</name>
<dbReference type="Proteomes" id="UP001158050">
    <property type="component" value="Unassembled WGS sequence"/>
</dbReference>
<reference evidence="1 2" key="1">
    <citation type="submission" date="2017-05" db="EMBL/GenBank/DDBJ databases">
        <authorList>
            <person name="Varghese N."/>
            <person name="Submissions S."/>
        </authorList>
    </citation>
    <scope>NUCLEOTIDE SEQUENCE [LARGE SCALE GENOMIC DNA]</scope>
    <source>
        <strain evidence="1 2">DSM 18015</strain>
    </source>
</reference>
<protein>
    <recommendedName>
        <fullName evidence="3">Homeodomain phBC6A51-type domain-containing protein</fullName>
    </recommendedName>
</protein>
<gene>
    <name evidence="1" type="ORF">SAMN05421679_107138</name>
</gene>
<accession>A0ABY1R4Q2</accession>
<dbReference type="RefSeq" id="WP_283417539.1">
    <property type="nucleotide sequence ID" value="NZ_FXUO01000007.1"/>
</dbReference>
<keyword evidence="2" id="KW-1185">Reference proteome</keyword>